<evidence type="ECO:0000256" key="2">
    <source>
        <dbReference type="SAM" id="SignalP"/>
    </source>
</evidence>
<feature type="domain" description="Ig-like" evidence="3">
    <location>
        <begin position="385"/>
        <end position="475"/>
    </location>
</feature>
<keyword evidence="1" id="KW-0812">Transmembrane</keyword>
<sequence>MTGLERLIFFAWLLQGTLFQDAVDGTNCTASHKPTVSVQASSTVREGQNIALTCNSDAKPLPTFTWYTVRRSLVGIVGSSRELKITIMADDTKFYCEANNTCGSQKSGVTQINVLYAPKTTSVSVSPSGSVMEGTLVTLSCSSNANPPVNNFTWYTVKGEQKTRLGVGKEIKIYVSMEVRQFYCEAMNDLGEKKSPHTEVDVLYLPRDPVVSVSPSGPVPEGSPVNLTCRSDANPPVTNYIWYSEDESHAPSEIGSEQNLMLASANEGKNYYCQAANQYGSDRSKGFLLNIIYPPKNTSVSVARSSSTSKDVSVILTCSSEAKPPVERYTWFRVRGGVEKSVGVGQNLTCHVDDIIDGGEYYCKAQNQHGVDTSTPTEVSIEFAPLIRPSSGCIRSKSQLICTCESHGNPAPSVKWSMSGQHVENSLHTSVREESLGRTGLRSSLIVRLSEKDTPTPLCSSVNSHGSTSLQFCVASTGYQMLSVLIGVGAGAAGMLLLGVLMFLIARRMHTKTTWDLKKEDKTDLILTDWVSARTHTYTHTKTHIKTHTHVSFPTCPPPVQCVCLLPLQTPPASVCLSPLQIPSAFLSVCLSLCLFPLQTPPASVCLSVSTPNTTGFCLSVCFHFKHCLLFSVCLFPLQALSAFLCLSVSSQKHNLLFSVCLHSKHLLLFSVCLVLV</sequence>
<reference evidence="4" key="3">
    <citation type="submission" date="2025-09" db="UniProtKB">
        <authorList>
            <consortium name="Ensembl"/>
        </authorList>
    </citation>
    <scope>IDENTIFICATION</scope>
</reference>
<dbReference type="GeneTree" id="ENSGT01150000286924"/>
<feature type="signal peptide" evidence="2">
    <location>
        <begin position="1"/>
        <end position="19"/>
    </location>
</feature>
<accession>A0AAY5KHC1</accession>
<feature type="transmembrane region" description="Helical" evidence="1">
    <location>
        <begin position="481"/>
        <end position="505"/>
    </location>
</feature>
<dbReference type="Pfam" id="PF13927">
    <property type="entry name" value="Ig_3"/>
    <property type="match status" value="1"/>
</dbReference>
<proteinExistence type="predicted"/>
<organism evidence="4 5">
    <name type="scientific">Esox lucius</name>
    <name type="common">Northern pike</name>
    <dbReference type="NCBI Taxonomy" id="8010"/>
    <lineage>
        <taxon>Eukaryota</taxon>
        <taxon>Metazoa</taxon>
        <taxon>Chordata</taxon>
        <taxon>Craniata</taxon>
        <taxon>Vertebrata</taxon>
        <taxon>Euteleostomi</taxon>
        <taxon>Actinopterygii</taxon>
        <taxon>Neopterygii</taxon>
        <taxon>Teleostei</taxon>
        <taxon>Protacanthopterygii</taxon>
        <taxon>Esociformes</taxon>
        <taxon>Esocidae</taxon>
        <taxon>Esox</taxon>
    </lineage>
</organism>
<dbReference type="Pfam" id="PF13895">
    <property type="entry name" value="Ig_2"/>
    <property type="match status" value="2"/>
</dbReference>
<dbReference type="InterPro" id="IPR003599">
    <property type="entry name" value="Ig_sub"/>
</dbReference>
<feature type="domain" description="Ig-like" evidence="3">
    <location>
        <begin position="34"/>
        <end position="110"/>
    </location>
</feature>
<dbReference type="InterPro" id="IPR007110">
    <property type="entry name" value="Ig-like_dom"/>
</dbReference>
<keyword evidence="2" id="KW-0732">Signal</keyword>
<feature type="transmembrane region" description="Helical" evidence="1">
    <location>
        <begin position="629"/>
        <end position="650"/>
    </location>
</feature>
<feature type="domain" description="Ig-like" evidence="3">
    <location>
        <begin position="118"/>
        <end position="201"/>
    </location>
</feature>
<dbReference type="AlphaFoldDB" id="A0AAY5KHC1"/>
<dbReference type="SMART" id="SM00409">
    <property type="entry name" value="IG"/>
    <property type="match status" value="4"/>
</dbReference>
<evidence type="ECO:0000313" key="4">
    <source>
        <dbReference type="Ensembl" id="ENSELUP00000088136.1"/>
    </source>
</evidence>
<evidence type="ECO:0000313" key="5">
    <source>
        <dbReference type="Proteomes" id="UP000265140"/>
    </source>
</evidence>
<reference evidence="4 5" key="1">
    <citation type="submission" date="2020-02" db="EMBL/GenBank/DDBJ databases">
        <title>Esox lucius (northern pike) genome, fEsoLuc1, primary haplotype.</title>
        <authorList>
            <person name="Myers G."/>
            <person name="Karagic N."/>
            <person name="Meyer A."/>
            <person name="Pippel M."/>
            <person name="Reichard M."/>
            <person name="Winkler S."/>
            <person name="Tracey A."/>
            <person name="Sims Y."/>
            <person name="Howe K."/>
            <person name="Rhie A."/>
            <person name="Formenti G."/>
            <person name="Durbin R."/>
            <person name="Fedrigo O."/>
            <person name="Jarvis E.D."/>
        </authorList>
    </citation>
    <scope>NUCLEOTIDE SEQUENCE [LARGE SCALE GENOMIC DNA]</scope>
</reference>
<protein>
    <recommendedName>
        <fullName evidence="3">Ig-like domain-containing protein</fullName>
    </recommendedName>
</protein>
<dbReference type="InterPro" id="IPR036179">
    <property type="entry name" value="Ig-like_dom_sf"/>
</dbReference>
<dbReference type="SUPFAM" id="SSF48726">
    <property type="entry name" value="Immunoglobulin"/>
    <property type="match status" value="5"/>
</dbReference>
<keyword evidence="1" id="KW-0472">Membrane</keyword>
<reference evidence="4" key="2">
    <citation type="submission" date="2025-08" db="UniProtKB">
        <authorList>
            <consortium name="Ensembl"/>
        </authorList>
    </citation>
    <scope>IDENTIFICATION</scope>
</reference>
<dbReference type="Proteomes" id="UP000265140">
    <property type="component" value="Chromosome 7"/>
</dbReference>
<dbReference type="Ensembl" id="ENSELUT00000095922.1">
    <property type="protein sequence ID" value="ENSELUP00000088136.1"/>
    <property type="gene ID" value="ENSELUG00000041188.1"/>
</dbReference>
<dbReference type="PANTHER" id="PTHR46013">
    <property type="entry name" value="VASCULAR CELL ADHESION MOLECULE 1"/>
    <property type="match status" value="1"/>
</dbReference>
<keyword evidence="1" id="KW-1133">Transmembrane helix</keyword>
<dbReference type="InterPro" id="IPR003598">
    <property type="entry name" value="Ig_sub2"/>
</dbReference>
<evidence type="ECO:0000259" key="3">
    <source>
        <dbReference type="PROSITE" id="PS50835"/>
    </source>
</evidence>
<dbReference type="PANTHER" id="PTHR46013:SF4">
    <property type="entry name" value="B-CELL RECEPTOR CD22-RELATED"/>
    <property type="match status" value="1"/>
</dbReference>
<dbReference type="InterPro" id="IPR013783">
    <property type="entry name" value="Ig-like_fold"/>
</dbReference>
<dbReference type="Gene3D" id="2.60.40.10">
    <property type="entry name" value="Immunoglobulins"/>
    <property type="match status" value="5"/>
</dbReference>
<keyword evidence="5" id="KW-1185">Reference proteome</keyword>
<dbReference type="PROSITE" id="PS50835">
    <property type="entry name" value="IG_LIKE"/>
    <property type="match status" value="5"/>
</dbReference>
<dbReference type="SMART" id="SM00408">
    <property type="entry name" value="IGc2"/>
    <property type="match status" value="4"/>
</dbReference>
<feature type="domain" description="Ig-like" evidence="3">
    <location>
        <begin position="209"/>
        <end position="290"/>
    </location>
</feature>
<feature type="chain" id="PRO_5044278696" description="Ig-like domain-containing protein" evidence="2">
    <location>
        <begin position="20"/>
        <end position="677"/>
    </location>
</feature>
<name>A0AAY5KHC1_ESOLU</name>
<feature type="domain" description="Ig-like" evidence="3">
    <location>
        <begin position="295"/>
        <end position="380"/>
    </location>
</feature>
<evidence type="ECO:0000256" key="1">
    <source>
        <dbReference type="SAM" id="Phobius"/>
    </source>
</evidence>